<proteinExistence type="inferred from homology"/>
<dbReference type="EMBL" id="NVSR01000010">
    <property type="protein sequence ID" value="PCI29784.1"/>
    <property type="molecule type" value="Genomic_DNA"/>
</dbReference>
<dbReference type="GO" id="GO:0005576">
    <property type="term" value="C:extracellular region"/>
    <property type="evidence" value="ECO:0007669"/>
    <property type="project" value="UniProtKB-SubCell"/>
</dbReference>
<protein>
    <recommendedName>
        <fullName evidence="3">Flagellin</fullName>
    </recommendedName>
</protein>
<dbReference type="Pfam" id="PF00700">
    <property type="entry name" value="Flagellin_C"/>
    <property type="match status" value="1"/>
</dbReference>
<dbReference type="PANTHER" id="PTHR42792">
    <property type="entry name" value="FLAGELLIN"/>
    <property type="match status" value="1"/>
</dbReference>
<dbReference type="InterPro" id="IPR001492">
    <property type="entry name" value="Flagellin"/>
</dbReference>
<sequence>MRVTELTKQNAVRSNLSNNAEEMQRTMIGMSSGKRINKPSDDPVGAARVQDFRTSINRSKTLERNIGADKVWLNTSESALQQIGDVLQHVKVLALEGANSTSTREFRQSVAMELRTIVRDLVKLGNKREGKLSLFAGTKTLTKPLEIKSEVLTADVFLDNDTLKSTKKIIPLNQNKAIEAPESKSPFGIDLDIKKIFPLGGSLEASSFNIILHGPEQLTPEGEPIAPTKIRIDLNGTESIKQAIEKINKAAIAESNHKPSAFSPTGFQAKVYAGIGDDNLTALEPAEGYTLSLERITGENSGGFFGFSSSDEEAPNDFLSVMGFKLASPESEDEDGNGGPVTTRFKTNREDFDAHWVGFSNNEYMVRITRGGEFGKAQFIVSDDNGKNWSQPKILQKKTEIFNPDGQPNDHMDLQFGAAVNPFFREGMELFFSGNQFVEYKGNDQKKEVLIDNGIKVALNVTARELFFQDPADEDTVNLFDMLQRLIKSLDADDPRAVMKSLGQIDGSMNQVLKGRAKIGAIVRELEDSEERIAQNHDFKSEELSKIEDMDFVKGAIDMNSAEVKNKTALDSAARLIQPTLVNFLK</sequence>
<evidence type="ECO:0000313" key="6">
    <source>
        <dbReference type="EMBL" id="PCI29784.1"/>
    </source>
</evidence>
<dbReference type="GO" id="GO:0009288">
    <property type="term" value="C:bacterial-type flagellum"/>
    <property type="evidence" value="ECO:0007669"/>
    <property type="project" value="UniProtKB-SubCell"/>
</dbReference>
<dbReference type="InterPro" id="IPR046358">
    <property type="entry name" value="Flagellin_C"/>
</dbReference>
<dbReference type="GO" id="GO:0005198">
    <property type="term" value="F:structural molecule activity"/>
    <property type="evidence" value="ECO:0007669"/>
    <property type="project" value="UniProtKB-UniRule"/>
</dbReference>
<name>A0A2A4T8U8_9DELT</name>
<organism evidence="6 7">
    <name type="scientific">SAR324 cluster bacterium</name>
    <dbReference type="NCBI Taxonomy" id="2024889"/>
    <lineage>
        <taxon>Bacteria</taxon>
        <taxon>Deltaproteobacteria</taxon>
        <taxon>SAR324 cluster</taxon>
    </lineage>
</organism>
<keyword evidence="3" id="KW-0964">Secreted</keyword>
<keyword evidence="2 3" id="KW-0975">Bacterial flagellum</keyword>
<feature type="domain" description="Flagellin C-terminal" evidence="5">
    <location>
        <begin position="503"/>
        <end position="585"/>
    </location>
</feature>
<gene>
    <name evidence="6" type="ORF">COB67_03295</name>
</gene>
<evidence type="ECO:0000259" key="4">
    <source>
        <dbReference type="Pfam" id="PF00669"/>
    </source>
</evidence>
<reference evidence="7" key="1">
    <citation type="submission" date="2017-08" db="EMBL/GenBank/DDBJ databases">
        <title>A dynamic microbial community with high functional redundancy inhabits the cold, oxic subseafloor aquifer.</title>
        <authorList>
            <person name="Tully B.J."/>
            <person name="Wheat C.G."/>
            <person name="Glazer B.T."/>
            <person name="Huber J.A."/>
        </authorList>
    </citation>
    <scope>NUCLEOTIDE SEQUENCE [LARGE SCALE GENOMIC DNA]</scope>
</reference>
<comment type="similarity">
    <text evidence="1 3">Belongs to the bacterial flagellin family.</text>
</comment>
<accession>A0A2A4T8U8</accession>
<dbReference type="Gene3D" id="1.20.1330.10">
    <property type="entry name" value="f41 fragment of flagellin, N-terminal domain"/>
    <property type="match status" value="2"/>
</dbReference>
<dbReference type="Proteomes" id="UP000218113">
    <property type="component" value="Unassembled WGS sequence"/>
</dbReference>
<comment type="function">
    <text evidence="3">Flagellin is the subunit protein which polymerizes to form the filaments of bacterial flagella.</text>
</comment>
<dbReference type="AlphaFoldDB" id="A0A2A4T8U8"/>
<dbReference type="PANTHER" id="PTHR42792:SF1">
    <property type="entry name" value="FLAGELLAR HOOK-ASSOCIATED PROTEIN 3"/>
    <property type="match status" value="1"/>
</dbReference>
<evidence type="ECO:0000256" key="3">
    <source>
        <dbReference type="RuleBase" id="RU362073"/>
    </source>
</evidence>
<feature type="domain" description="Flagellin N-terminal" evidence="4">
    <location>
        <begin position="6"/>
        <end position="129"/>
    </location>
</feature>
<evidence type="ECO:0000313" key="7">
    <source>
        <dbReference type="Proteomes" id="UP000218113"/>
    </source>
</evidence>
<comment type="subcellular location">
    <subcellularLocation>
        <location evidence="3">Secreted</location>
    </subcellularLocation>
    <subcellularLocation>
        <location evidence="3">Bacterial flagellum</location>
    </subcellularLocation>
</comment>
<dbReference type="Pfam" id="PF00669">
    <property type="entry name" value="Flagellin_N"/>
    <property type="match status" value="1"/>
</dbReference>
<dbReference type="SUPFAM" id="SSF64518">
    <property type="entry name" value="Phase 1 flagellin"/>
    <property type="match status" value="2"/>
</dbReference>
<comment type="caution">
    <text evidence="6">The sequence shown here is derived from an EMBL/GenBank/DDBJ whole genome shotgun (WGS) entry which is preliminary data.</text>
</comment>
<evidence type="ECO:0000256" key="1">
    <source>
        <dbReference type="ARBA" id="ARBA00005709"/>
    </source>
</evidence>
<evidence type="ECO:0000256" key="2">
    <source>
        <dbReference type="ARBA" id="ARBA00023143"/>
    </source>
</evidence>
<evidence type="ECO:0000259" key="5">
    <source>
        <dbReference type="Pfam" id="PF00700"/>
    </source>
</evidence>
<dbReference type="InterPro" id="IPR001029">
    <property type="entry name" value="Flagellin_N"/>
</dbReference>